<sequence>MCIIGPPLVTHLLFDVGVALGLLRCRGDHRSGKEPSSVQRITSPCPADTAQTCPVSTEVNRSVSLLL</sequence>
<accession>A0AAD7SRL8</accession>
<keyword evidence="3" id="KW-1185">Reference proteome</keyword>
<evidence type="ECO:0000313" key="3">
    <source>
        <dbReference type="Proteomes" id="UP001221898"/>
    </source>
</evidence>
<name>A0AAD7SRL8_9TELE</name>
<proteinExistence type="predicted"/>
<gene>
    <name evidence="2" type="ORF">AAFF_G00279000</name>
</gene>
<dbReference type="AlphaFoldDB" id="A0AAD7SRL8"/>
<evidence type="ECO:0000313" key="2">
    <source>
        <dbReference type="EMBL" id="KAJ8407326.1"/>
    </source>
</evidence>
<comment type="caution">
    <text evidence="2">The sequence shown here is derived from an EMBL/GenBank/DDBJ whole genome shotgun (WGS) entry which is preliminary data.</text>
</comment>
<keyword evidence="1" id="KW-0732">Signal</keyword>
<dbReference type="Proteomes" id="UP001221898">
    <property type="component" value="Unassembled WGS sequence"/>
</dbReference>
<evidence type="ECO:0000256" key="1">
    <source>
        <dbReference type="SAM" id="SignalP"/>
    </source>
</evidence>
<feature type="signal peptide" evidence="1">
    <location>
        <begin position="1"/>
        <end position="21"/>
    </location>
</feature>
<protein>
    <submittedName>
        <fullName evidence="2">Uncharacterized protein</fullName>
    </submittedName>
</protein>
<feature type="chain" id="PRO_5042083245" evidence="1">
    <location>
        <begin position="22"/>
        <end position="67"/>
    </location>
</feature>
<dbReference type="EMBL" id="JAINUG010000039">
    <property type="protein sequence ID" value="KAJ8407326.1"/>
    <property type="molecule type" value="Genomic_DNA"/>
</dbReference>
<organism evidence="2 3">
    <name type="scientific">Aldrovandia affinis</name>
    <dbReference type="NCBI Taxonomy" id="143900"/>
    <lineage>
        <taxon>Eukaryota</taxon>
        <taxon>Metazoa</taxon>
        <taxon>Chordata</taxon>
        <taxon>Craniata</taxon>
        <taxon>Vertebrata</taxon>
        <taxon>Euteleostomi</taxon>
        <taxon>Actinopterygii</taxon>
        <taxon>Neopterygii</taxon>
        <taxon>Teleostei</taxon>
        <taxon>Notacanthiformes</taxon>
        <taxon>Halosauridae</taxon>
        <taxon>Aldrovandia</taxon>
    </lineage>
</organism>
<reference evidence="2" key="1">
    <citation type="journal article" date="2023" name="Science">
        <title>Genome structures resolve the early diversification of teleost fishes.</title>
        <authorList>
            <person name="Parey E."/>
            <person name="Louis A."/>
            <person name="Montfort J."/>
            <person name="Bouchez O."/>
            <person name="Roques C."/>
            <person name="Iampietro C."/>
            <person name="Lluch J."/>
            <person name="Castinel A."/>
            <person name="Donnadieu C."/>
            <person name="Desvignes T."/>
            <person name="Floi Bucao C."/>
            <person name="Jouanno E."/>
            <person name="Wen M."/>
            <person name="Mejri S."/>
            <person name="Dirks R."/>
            <person name="Jansen H."/>
            <person name="Henkel C."/>
            <person name="Chen W.J."/>
            <person name="Zahm M."/>
            <person name="Cabau C."/>
            <person name="Klopp C."/>
            <person name="Thompson A.W."/>
            <person name="Robinson-Rechavi M."/>
            <person name="Braasch I."/>
            <person name="Lecointre G."/>
            <person name="Bobe J."/>
            <person name="Postlethwait J.H."/>
            <person name="Berthelot C."/>
            <person name="Roest Crollius H."/>
            <person name="Guiguen Y."/>
        </authorList>
    </citation>
    <scope>NUCLEOTIDE SEQUENCE</scope>
    <source>
        <strain evidence="2">NC1722</strain>
    </source>
</reference>